<comment type="caution">
    <text evidence="2">The sequence shown here is derived from an EMBL/GenBank/DDBJ whole genome shotgun (WGS) entry which is preliminary data.</text>
</comment>
<protein>
    <submittedName>
        <fullName evidence="2">Uncharacterized protein</fullName>
    </submittedName>
</protein>
<dbReference type="AlphaFoldDB" id="A0A6A3T5P7"/>
<dbReference type="Proteomes" id="UP000433483">
    <property type="component" value="Unassembled WGS sequence"/>
</dbReference>
<name>A0A6A3T5P7_9STRA</name>
<evidence type="ECO:0000313" key="4">
    <source>
        <dbReference type="EMBL" id="KAE9244431.1"/>
    </source>
</evidence>
<proteinExistence type="predicted"/>
<evidence type="ECO:0000313" key="2">
    <source>
        <dbReference type="EMBL" id="KAE9130034.1"/>
    </source>
</evidence>
<evidence type="ECO:0000313" key="5">
    <source>
        <dbReference type="Proteomes" id="UP000433483"/>
    </source>
</evidence>
<evidence type="ECO:0000256" key="1">
    <source>
        <dbReference type="SAM" id="MobiDB-lite"/>
    </source>
</evidence>
<evidence type="ECO:0000313" key="6">
    <source>
        <dbReference type="Proteomes" id="UP000440367"/>
    </source>
</evidence>
<gene>
    <name evidence="4" type="ORF">PF002_g7764</name>
    <name evidence="3" type="ORF">PF005_g14170</name>
    <name evidence="2" type="ORF">PF007_g4646</name>
</gene>
<dbReference type="Proteomes" id="UP000440367">
    <property type="component" value="Unassembled WGS sequence"/>
</dbReference>
<dbReference type="Proteomes" id="UP000441208">
    <property type="component" value="Unassembled WGS sequence"/>
</dbReference>
<evidence type="ECO:0000313" key="7">
    <source>
        <dbReference type="Proteomes" id="UP000441208"/>
    </source>
</evidence>
<dbReference type="EMBL" id="QXGB01000822">
    <property type="protein sequence ID" value="KAE9203484.1"/>
    <property type="molecule type" value="Genomic_DNA"/>
</dbReference>
<feature type="region of interest" description="Disordered" evidence="1">
    <location>
        <begin position="89"/>
        <end position="110"/>
    </location>
</feature>
<feature type="compositionally biased region" description="Polar residues" evidence="1">
    <location>
        <begin position="95"/>
        <end position="104"/>
    </location>
</feature>
<reference evidence="5 6" key="1">
    <citation type="submission" date="2018-08" db="EMBL/GenBank/DDBJ databases">
        <title>Genomic investigation of the strawberry pathogen Phytophthora fragariae indicates pathogenicity is determined by transcriptional variation in three key races.</title>
        <authorList>
            <person name="Adams T.M."/>
            <person name="Armitage A.D."/>
            <person name="Sobczyk M.K."/>
            <person name="Bates H.J."/>
            <person name="Dunwell J.M."/>
            <person name="Nellist C.F."/>
            <person name="Harrison R.J."/>
        </authorList>
    </citation>
    <scope>NUCLEOTIDE SEQUENCE [LARGE SCALE GENOMIC DNA]</scope>
    <source>
        <strain evidence="4 6">BC-1</strain>
        <strain evidence="3 5">NOV-27</strain>
        <strain evidence="2 7">NOV-71</strain>
    </source>
</reference>
<organism evidence="2 7">
    <name type="scientific">Phytophthora fragariae</name>
    <dbReference type="NCBI Taxonomy" id="53985"/>
    <lineage>
        <taxon>Eukaryota</taxon>
        <taxon>Sar</taxon>
        <taxon>Stramenopiles</taxon>
        <taxon>Oomycota</taxon>
        <taxon>Peronosporomycetes</taxon>
        <taxon>Peronosporales</taxon>
        <taxon>Peronosporaceae</taxon>
        <taxon>Phytophthora</taxon>
    </lineage>
</organism>
<evidence type="ECO:0000313" key="3">
    <source>
        <dbReference type="EMBL" id="KAE9203484.1"/>
    </source>
</evidence>
<sequence length="173" mass="18475">MRRHVLVPRLKLTEKLGKHFKELIDPGREREALRDRRRVRGNGLQRVGPRKGGEIKCLRCGLRRARHQVRAHDGELGVVRWAKGLDGAGDKAEATTESGASTSWPGVGSGAGAATSLVTIKVGWTTGRADRGLGAALPSRQAGYPSTLARLASATVDSSALSQPSRRQPSAQA</sequence>
<accession>A0A6A3T5P7</accession>
<keyword evidence="5" id="KW-1185">Reference proteome</keyword>
<dbReference type="EMBL" id="QXGD01000293">
    <property type="protein sequence ID" value="KAE9244431.1"/>
    <property type="molecule type" value="Genomic_DNA"/>
</dbReference>
<dbReference type="EMBL" id="QXFZ01000150">
    <property type="protein sequence ID" value="KAE9130034.1"/>
    <property type="molecule type" value="Genomic_DNA"/>
</dbReference>